<sequence>WLCQIKYNLWLNIGWGLSDGEGCKCIWSSLVQLVSPLHDASKQNRLNALYLKVGHKNSSACLDAGHYDFKRSFRPKFTY</sequence>
<dbReference type="InterPro" id="IPR040521">
    <property type="entry name" value="KDZ"/>
</dbReference>
<dbReference type="Pfam" id="PF18758">
    <property type="entry name" value="KDZ"/>
    <property type="match status" value="1"/>
</dbReference>
<organism evidence="1 2">
    <name type="scientific">Cronartium quercuum f. sp. fusiforme G11</name>
    <dbReference type="NCBI Taxonomy" id="708437"/>
    <lineage>
        <taxon>Eukaryota</taxon>
        <taxon>Fungi</taxon>
        <taxon>Dikarya</taxon>
        <taxon>Basidiomycota</taxon>
        <taxon>Pucciniomycotina</taxon>
        <taxon>Pucciniomycetes</taxon>
        <taxon>Pucciniales</taxon>
        <taxon>Coleosporiaceae</taxon>
        <taxon>Cronartium</taxon>
    </lineage>
</organism>
<accession>A0A9P6T9J5</accession>
<dbReference type="EMBL" id="MU167343">
    <property type="protein sequence ID" value="KAG0142598.1"/>
    <property type="molecule type" value="Genomic_DNA"/>
</dbReference>
<evidence type="ECO:0000313" key="2">
    <source>
        <dbReference type="Proteomes" id="UP000886653"/>
    </source>
</evidence>
<dbReference type="AlphaFoldDB" id="A0A9P6T9J5"/>
<dbReference type="PANTHER" id="PTHR33096">
    <property type="entry name" value="CXC2 DOMAIN-CONTAINING PROTEIN"/>
    <property type="match status" value="1"/>
</dbReference>
<evidence type="ECO:0000313" key="1">
    <source>
        <dbReference type="EMBL" id="KAG0142598.1"/>
    </source>
</evidence>
<reference evidence="1" key="1">
    <citation type="submission" date="2013-11" db="EMBL/GenBank/DDBJ databases">
        <title>Genome sequence of the fusiform rust pathogen reveals effectors for host alternation and coevolution with pine.</title>
        <authorList>
            <consortium name="DOE Joint Genome Institute"/>
            <person name="Smith K."/>
            <person name="Pendleton A."/>
            <person name="Kubisiak T."/>
            <person name="Anderson C."/>
            <person name="Salamov A."/>
            <person name="Aerts A."/>
            <person name="Riley R."/>
            <person name="Clum A."/>
            <person name="Lindquist E."/>
            <person name="Ence D."/>
            <person name="Campbell M."/>
            <person name="Kronenberg Z."/>
            <person name="Feau N."/>
            <person name="Dhillon B."/>
            <person name="Hamelin R."/>
            <person name="Burleigh J."/>
            <person name="Smith J."/>
            <person name="Yandell M."/>
            <person name="Nelson C."/>
            <person name="Grigoriev I."/>
            <person name="Davis J."/>
        </authorList>
    </citation>
    <scope>NUCLEOTIDE SEQUENCE</scope>
    <source>
        <strain evidence="1">G11</strain>
    </source>
</reference>
<keyword evidence="2" id="KW-1185">Reference proteome</keyword>
<name>A0A9P6T9J5_9BASI</name>
<dbReference type="PANTHER" id="PTHR33096:SF1">
    <property type="entry name" value="CXC1-LIKE CYSTEINE CLUSTER ASSOCIATED WITH KDZ TRANSPOSASES DOMAIN-CONTAINING PROTEIN"/>
    <property type="match status" value="1"/>
</dbReference>
<protein>
    <submittedName>
        <fullName evidence="1">Uncharacterized protein</fullName>
    </submittedName>
</protein>
<dbReference type="OrthoDB" id="3364670at2759"/>
<comment type="caution">
    <text evidence="1">The sequence shown here is derived from an EMBL/GenBank/DDBJ whole genome shotgun (WGS) entry which is preliminary data.</text>
</comment>
<gene>
    <name evidence="1" type="ORF">CROQUDRAFT_50027</name>
</gene>
<dbReference type="Proteomes" id="UP000886653">
    <property type="component" value="Unassembled WGS sequence"/>
</dbReference>
<proteinExistence type="predicted"/>
<feature type="non-terminal residue" evidence="1">
    <location>
        <position position="1"/>
    </location>
</feature>